<dbReference type="Proteomes" id="UP000015854">
    <property type="component" value="Unassembled WGS sequence"/>
</dbReference>
<accession>T0S7K7</accession>
<reference evidence="1 2" key="1">
    <citation type="journal article" date="2013" name="ISME J.">
        <title>Multifactorial diversity sustains microbial community stability.</title>
        <authorList>
            <person name="Erkus O."/>
            <person name="de Jager V.C."/>
            <person name="Spus M."/>
            <person name="van Alen-Boerrigter I.J."/>
            <person name="van Rijswijck I.M."/>
            <person name="Hazelwood L."/>
            <person name="Janssen P.W."/>
            <person name="van Hijum S.A."/>
            <person name="Kleerebezem M."/>
            <person name="Smid E.J."/>
        </authorList>
    </citation>
    <scope>NUCLEOTIDE SEQUENCE [LARGE SCALE GENOMIC DNA]</scope>
    <source>
        <strain evidence="1 2">TIFN6</strain>
    </source>
</reference>
<dbReference type="EMBL" id="ATBB01000131">
    <property type="protein sequence ID" value="EQC57455.1"/>
    <property type="molecule type" value="Genomic_DNA"/>
</dbReference>
<proteinExistence type="predicted"/>
<comment type="caution">
    <text evidence="1">The sequence shown here is derived from an EMBL/GenBank/DDBJ whole genome shotgun (WGS) entry which is preliminary data.</text>
</comment>
<evidence type="ECO:0000313" key="2">
    <source>
        <dbReference type="Proteomes" id="UP000015854"/>
    </source>
</evidence>
<dbReference type="AlphaFoldDB" id="T0S7K7"/>
<organism evidence="1 2">
    <name type="scientific">Lactococcus cremoris subsp. cremoris TIFN6</name>
    <dbReference type="NCBI Taxonomy" id="1234876"/>
    <lineage>
        <taxon>Bacteria</taxon>
        <taxon>Bacillati</taxon>
        <taxon>Bacillota</taxon>
        <taxon>Bacilli</taxon>
        <taxon>Lactobacillales</taxon>
        <taxon>Streptococcaceae</taxon>
        <taxon>Lactococcus</taxon>
        <taxon>Lactococcus cremoris subsp. cremoris</taxon>
    </lineage>
</organism>
<protein>
    <submittedName>
        <fullName evidence="1">Uncharacterized protein</fullName>
    </submittedName>
</protein>
<gene>
    <name evidence="1" type="ORF">LLT6_08075</name>
</gene>
<evidence type="ECO:0000313" key="1">
    <source>
        <dbReference type="EMBL" id="EQC57455.1"/>
    </source>
</evidence>
<dbReference type="PATRIC" id="fig|1234876.3.peg.646"/>
<name>T0S7K7_LACLC</name>
<sequence length="84" mass="9080">MLSSPISIRRFTPEFCKILLVSNHAIWLQSPTAKPASVGKVTVRPEFKSGLLAAVGVVVVSIKEPKGFPRCAPLFSGSIYQPNL</sequence>